<accession>A0A3D9AXU5</accession>
<dbReference type="AlphaFoldDB" id="A0A3D9AXU5"/>
<organism evidence="1 2">
    <name type="scientific">Chryseobacterium pennipullorum</name>
    <dbReference type="NCBI Taxonomy" id="2258963"/>
    <lineage>
        <taxon>Bacteria</taxon>
        <taxon>Pseudomonadati</taxon>
        <taxon>Bacteroidota</taxon>
        <taxon>Flavobacteriia</taxon>
        <taxon>Flavobacteriales</taxon>
        <taxon>Weeksellaceae</taxon>
        <taxon>Chryseobacterium group</taxon>
        <taxon>Chryseobacterium</taxon>
    </lineage>
</organism>
<dbReference type="RefSeq" id="WP_115929206.1">
    <property type="nucleotide sequence ID" value="NZ_QNVV01000015.1"/>
</dbReference>
<sequence length="324" mass="38443">MKNSVTKEYTRVKVEGILNLEEFSGAYEMTPEEMVSFHNQCCGLQELLTVSLPKYVEYVYIPADKYQNREDKLLKSSTLSFPSLSSDKVYGVMIRFIPKDLQIHYRIKVKRNTSFTELIKERTFVNNQGIDKIIEQLFEKAEQVLYPLQISADKKGAFGQITNHKEIKERWKTETFPRLKEYYQSETTDKILEDMDVAYSDLNQKKELFNRNIFYTLFFLPVYQTYPDFFRKDFLEVFFSGISRSVRYDTEYWVSREYTKGNKIALNIKGVEEEDPFNKNSPKGQIDLLYKFDRETGHLFSIAGFLSTFEKNTEYKIDFQLYEQ</sequence>
<proteinExistence type="predicted"/>
<reference evidence="1 2" key="1">
    <citation type="submission" date="2018-06" db="EMBL/GenBank/DDBJ databases">
        <title>Novel Chryseobacterium species.</title>
        <authorList>
            <person name="Newman J."/>
            <person name="Hugo C."/>
            <person name="Oosthuizen L."/>
            <person name="Charimba G."/>
        </authorList>
    </citation>
    <scope>NUCLEOTIDE SEQUENCE [LARGE SCALE GENOMIC DNA]</scope>
    <source>
        <strain evidence="1 2">7_F195</strain>
    </source>
</reference>
<gene>
    <name evidence="1" type="ORF">DRF67_15485</name>
</gene>
<protein>
    <submittedName>
        <fullName evidence="1">Uncharacterized protein</fullName>
    </submittedName>
</protein>
<keyword evidence="2" id="KW-1185">Reference proteome</keyword>
<comment type="caution">
    <text evidence="1">The sequence shown here is derived from an EMBL/GenBank/DDBJ whole genome shotgun (WGS) entry which is preliminary data.</text>
</comment>
<name>A0A3D9AXU5_9FLAO</name>
<evidence type="ECO:0000313" key="1">
    <source>
        <dbReference type="EMBL" id="REC46154.1"/>
    </source>
</evidence>
<evidence type="ECO:0000313" key="2">
    <source>
        <dbReference type="Proteomes" id="UP000256257"/>
    </source>
</evidence>
<dbReference type="EMBL" id="QNVV01000015">
    <property type="protein sequence ID" value="REC46154.1"/>
    <property type="molecule type" value="Genomic_DNA"/>
</dbReference>
<dbReference type="OrthoDB" id="1231534at2"/>
<dbReference type="Proteomes" id="UP000256257">
    <property type="component" value="Unassembled WGS sequence"/>
</dbReference>